<dbReference type="PANTHER" id="PTHR30589">
    <property type="entry name" value="PROLIPOPROTEIN DIACYLGLYCERYL TRANSFERASE"/>
    <property type="match status" value="1"/>
</dbReference>
<dbReference type="PROSITE" id="PS01311">
    <property type="entry name" value="LGT"/>
    <property type="match status" value="1"/>
</dbReference>
<dbReference type="GO" id="GO:0005886">
    <property type="term" value="C:plasma membrane"/>
    <property type="evidence" value="ECO:0007669"/>
    <property type="project" value="UniProtKB-SubCell"/>
</dbReference>
<keyword evidence="6 7" id="KW-0472">Membrane</keyword>
<dbReference type="EMBL" id="JACHFJ010000001">
    <property type="protein sequence ID" value="MBB5371951.1"/>
    <property type="molecule type" value="Genomic_DNA"/>
</dbReference>
<keyword evidence="4 7" id="KW-0812">Transmembrane</keyword>
<reference evidence="8 9" key="1">
    <citation type="submission" date="2020-08" db="EMBL/GenBank/DDBJ databases">
        <title>Genomic Encyclopedia of Type Strains, Phase IV (KMG-IV): sequencing the most valuable type-strain genomes for metagenomic binning, comparative biology and taxonomic classification.</title>
        <authorList>
            <person name="Goeker M."/>
        </authorList>
    </citation>
    <scope>NUCLEOTIDE SEQUENCE [LARGE SCALE GENOMIC DNA]</scope>
    <source>
        <strain evidence="8 9">DSM 27026</strain>
    </source>
</reference>
<evidence type="ECO:0000256" key="1">
    <source>
        <dbReference type="ARBA" id="ARBA00007150"/>
    </source>
</evidence>
<feature type="transmembrane region" description="Helical" evidence="7">
    <location>
        <begin position="57"/>
        <end position="76"/>
    </location>
</feature>
<dbReference type="InterPro" id="IPR001640">
    <property type="entry name" value="Lgt"/>
</dbReference>
<dbReference type="NCBIfam" id="TIGR00544">
    <property type="entry name" value="lgt"/>
    <property type="match status" value="1"/>
</dbReference>
<evidence type="ECO:0000313" key="8">
    <source>
        <dbReference type="EMBL" id="MBB5371951.1"/>
    </source>
</evidence>
<evidence type="ECO:0000256" key="6">
    <source>
        <dbReference type="ARBA" id="ARBA00023136"/>
    </source>
</evidence>
<dbReference type="UniPathway" id="UPA00664"/>
<comment type="function">
    <text evidence="7">Catalyzes the transfer of the diacylglyceryl group from phosphatidylglycerol to the sulfhydryl group of the N-terminal cysteine of a prolipoprotein, the first step in the formation of mature lipoproteins.</text>
</comment>
<feature type="transmembrane region" description="Helical" evidence="7">
    <location>
        <begin position="212"/>
        <end position="229"/>
    </location>
</feature>
<comment type="caution">
    <text evidence="8">The sequence shown here is derived from an EMBL/GenBank/DDBJ whole genome shotgun (WGS) entry which is preliminary data.</text>
</comment>
<feature type="binding site" evidence="7">
    <location>
        <position position="145"/>
    </location>
    <ligand>
        <name>a 1,2-diacyl-sn-glycero-3-phospho-(1'-sn-glycerol)</name>
        <dbReference type="ChEBI" id="CHEBI:64716"/>
    </ligand>
</feature>
<evidence type="ECO:0000256" key="5">
    <source>
        <dbReference type="ARBA" id="ARBA00022989"/>
    </source>
</evidence>
<evidence type="ECO:0000256" key="3">
    <source>
        <dbReference type="ARBA" id="ARBA00022679"/>
    </source>
</evidence>
<keyword evidence="2 7" id="KW-1003">Cell membrane</keyword>
<feature type="transmembrane region" description="Helical" evidence="7">
    <location>
        <begin position="249"/>
        <end position="268"/>
    </location>
</feature>
<gene>
    <name evidence="7" type="primary">lgt</name>
    <name evidence="8" type="ORF">HNP71_000175</name>
</gene>
<keyword evidence="9" id="KW-1185">Reference proteome</keyword>
<dbReference type="RefSeq" id="WP_183264961.1">
    <property type="nucleotide sequence ID" value="NZ_JACHFJ010000001.1"/>
</dbReference>
<organism evidence="8 9">
    <name type="scientific">Acidocella aromatica</name>
    <dbReference type="NCBI Taxonomy" id="1303579"/>
    <lineage>
        <taxon>Bacteria</taxon>
        <taxon>Pseudomonadati</taxon>
        <taxon>Pseudomonadota</taxon>
        <taxon>Alphaproteobacteria</taxon>
        <taxon>Acetobacterales</taxon>
        <taxon>Acidocellaceae</taxon>
        <taxon>Acidocella</taxon>
    </lineage>
</organism>
<name>A0A840VK32_9PROT</name>
<dbReference type="EC" id="2.5.1.145" evidence="7"/>
<comment type="subcellular location">
    <subcellularLocation>
        <location evidence="7">Cell membrane</location>
        <topology evidence="7">Multi-pass membrane protein</topology>
    </subcellularLocation>
</comment>
<protein>
    <recommendedName>
        <fullName evidence="7">Phosphatidylglycerol--prolipoprotein diacylglyceryl transferase</fullName>
        <ecNumber evidence="7">2.5.1.145</ecNumber>
    </recommendedName>
</protein>
<comment type="catalytic activity">
    <reaction evidence="7">
        <text>L-cysteinyl-[prolipoprotein] + a 1,2-diacyl-sn-glycero-3-phospho-(1'-sn-glycerol) = an S-1,2-diacyl-sn-glyceryl-L-cysteinyl-[prolipoprotein] + sn-glycerol 1-phosphate + H(+)</text>
        <dbReference type="Rhea" id="RHEA:56712"/>
        <dbReference type="Rhea" id="RHEA-COMP:14679"/>
        <dbReference type="Rhea" id="RHEA-COMP:14680"/>
        <dbReference type="ChEBI" id="CHEBI:15378"/>
        <dbReference type="ChEBI" id="CHEBI:29950"/>
        <dbReference type="ChEBI" id="CHEBI:57685"/>
        <dbReference type="ChEBI" id="CHEBI:64716"/>
        <dbReference type="ChEBI" id="CHEBI:140658"/>
        <dbReference type="EC" id="2.5.1.145"/>
    </reaction>
</comment>
<dbReference type="Pfam" id="PF01790">
    <property type="entry name" value="LGT"/>
    <property type="match status" value="1"/>
</dbReference>
<dbReference type="PANTHER" id="PTHR30589:SF0">
    <property type="entry name" value="PHOSPHATIDYLGLYCEROL--PROLIPOPROTEIN DIACYLGLYCERYL TRANSFERASE"/>
    <property type="match status" value="1"/>
</dbReference>
<dbReference type="HAMAP" id="MF_01147">
    <property type="entry name" value="Lgt"/>
    <property type="match status" value="1"/>
</dbReference>
<sequence length="273" mass="29926">MVFTWPNFSPVLFSIGPFGVHYYALAYISGLLLGWWLARRLVALAPVAANAAQVDDFLTWAVLGVLLGGRIGYVLFYQLHQETLGQLLAHPIDIIAVWHGGMSSHGGFIGVAIAIAWFSLKHGLNMLRFADRIAVCVPIGLFLGRCANFINGELWGRVAESNWFPVLVVYPQSGTLAPRYPSELIEAATEGLILFLIMIFSVRCTALRNREGALTGIFLVFYAIARIVSECFREPDAFLGFLPFGTTMGQVLSIPVLLAGIGVFAYAMRKRAA</sequence>
<dbReference type="Proteomes" id="UP000553706">
    <property type="component" value="Unassembled WGS sequence"/>
</dbReference>
<dbReference type="GO" id="GO:0042158">
    <property type="term" value="P:lipoprotein biosynthetic process"/>
    <property type="evidence" value="ECO:0007669"/>
    <property type="project" value="UniProtKB-UniRule"/>
</dbReference>
<accession>A0A840VK32</accession>
<comment type="pathway">
    <text evidence="7">Protein modification; lipoprotein biosynthesis (diacylglyceryl transfer).</text>
</comment>
<evidence type="ECO:0000256" key="4">
    <source>
        <dbReference type="ARBA" id="ARBA00022692"/>
    </source>
</evidence>
<feature type="transmembrane region" description="Helical" evidence="7">
    <location>
        <begin position="96"/>
        <end position="120"/>
    </location>
</feature>
<keyword evidence="5 7" id="KW-1133">Transmembrane helix</keyword>
<evidence type="ECO:0000256" key="2">
    <source>
        <dbReference type="ARBA" id="ARBA00022475"/>
    </source>
</evidence>
<keyword evidence="3 7" id="KW-0808">Transferase</keyword>
<evidence type="ECO:0000313" key="9">
    <source>
        <dbReference type="Proteomes" id="UP000553706"/>
    </source>
</evidence>
<evidence type="ECO:0000256" key="7">
    <source>
        <dbReference type="HAMAP-Rule" id="MF_01147"/>
    </source>
</evidence>
<keyword evidence="8" id="KW-0449">Lipoprotein</keyword>
<dbReference type="GO" id="GO:0008961">
    <property type="term" value="F:phosphatidylglycerol-prolipoprotein diacylglyceryl transferase activity"/>
    <property type="evidence" value="ECO:0007669"/>
    <property type="project" value="UniProtKB-UniRule"/>
</dbReference>
<proteinExistence type="inferred from homology"/>
<feature type="transmembrane region" description="Helical" evidence="7">
    <location>
        <begin position="20"/>
        <end position="37"/>
    </location>
</feature>
<comment type="similarity">
    <text evidence="1 7">Belongs to the Lgt family.</text>
</comment>
<dbReference type="AlphaFoldDB" id="A0A840VK32"/>